<reference evidence="4 5" key="1">
    <citation type="submission" date="2024-03" db="EMBL/GenBank/DDBJ databases">
        <title>Pseudoalteromonas qingdaonensis sp. nov., isolated from the intestines of marine benthic organisms.</title>
        <authorList>
            <person name="Lin X."/>
            <person name="Fang S."/>
            <person name="Hu X."/>
        </authorList>
    </citation>
    <scope>NUCLEOTIDE SEQUENCE [LARGE SCALE GENOMIC DNA]</scope>
    <source>
        <strain evidence="4 5">YIC-827</strain>
    </source>
</reference>
<proteinExistence type="predicted"/>
<dbReference type="Pfam" id="PF13505">
    <property type="entry name" value="OMP_b-brl"/>
    <property type="match status" value="1"/>
</dbReference>
<feature type="chain" id="PRO_5045492040" evidence="2">
    <location>
        <begin position="21"/>
        <end position="167"/>
    </location>
</feature>
<evidence type="ECO:0000259" key="3">
    <source>
        <dbReference type="Pfam" id="PF13505"/>
    </source>
</evidence>
<evidence type="ECO:0000313" key="4">
    <source>
        <dbReference type="EMBL" id="MEM0514352.1"/>
    </source>
</evidence>
<dbReference type="Gene3D" id="2.40.160.20">
    <property type="match status" value="1"/>
</dbReference>
<gene>
    <name evidence="4" type="ORF">WCN91_02680</name>
</gene>
<organism evidence="4 5">
    <name type="scientific">Pseudoalteromonas qingdaonensis</name>
    <dbReference type="NCBI Taxonomy" id="3131913"/>
    <lineage>
        <taxon>Bacteria</taxon>
        <taxon>Pseudomonadati</taxon>
        <taxon>Pseudomonadota</taxon>
        <taxon>Gammaproteobacteria</taxon>
        <taxon>Alteromonadales</taxon>
        <taxon>Pseudoalteromonadaceae</taxon>
        <taxon>Pseudoalteromonas</taxon>
    </lineage>
</organism>
<dbReference type="InterPro" id="IPR011250">
    <property type="entry name" value="OMP/PagP_B-barrel"/>
</dbReference>
<dbReference type="Proteomes" id="UP001447008">
    <property type="component" value="Unassembled WGS sequence"/>
</dbReference>
<dbReference type="EMBL" id="JBCGCU010000002">
    <property type="protein sequence ID" value="MEM0514352.1"/>
    <property type="molecule type" value="Genomic_DNA"/>
</dbReference>
<protein>
    <submittedName>
        <fullName evidence="4">Outer membrane beta-barrel protein</fullName>
    </submittedName>
</protein>
<keyword evidence="5" id="KW-1185">Reference proteome</keyword>
<evidence type="ECO:0000256" key="1">
    <source>
        <dbReference type="ARBA" id="ARBA00022729"/>
    </source>
</evidence>
<feature type="domain" description="Outer membrane protein beta-barrel" evidence="3">
    <location>
        <begin position="6"/>
        <end position="154"/>
    </location>
</feature>
<feature type="signal peptide" evidence="2">
    <location>
        <begin position="1"/>
        <end position="20"/>
    </location>
</feature>
<name>A0ABU9MSR0_9GAMM</name>
<dbReference type="InterPro" id="IPR027385">
    <property type="entry name" value="Beta-barrel_OMP"/>
</dbReference>
<dbReference type="SUPFAM" id="SSF56925">
    <property type="entry name" value="OMPA-like"/>
    <property type="match status" value="1"/>
</dbReference>
<keyword evidence="1 2" id="KW-0732">Signal</keyword>
<comment type="caution">
    <text evidence="4">The sequence shown here is derived from an EMBL/GenBank/DDBJ whole genome shotgun (WGS) entry which is preliminary data.</text>
</comment>
<evidence type="ECO:0000313" key="5">
    <source>
        <dbReference type="Proteomes" id="UP001447008"/>
    </source>
</evidence>
<accession>A0ABU9MSR0</accession>
<evidence type="ECO:0000256" key="2">
    <source>
        <dbReference type="SAM" id="SignalP"/>
    </source>
</evidence>
<sequence>MFKKTLAALALIGTSFASQANWQAGVGYVNLSDSEGGDSISLDALVGSLGYKFKSGENFYFMPELRLGTGMGDDDLYGVKVEVESFVVLSLRGQYELESGLYLYGAPSYANLEVKASGYGESATEDEWEFGLGGGIGYNFSNNMAAELSYEQFDGVDVVSLAVKFDF</sequence>
<dbReference type="RefSeq" id="WP_342676027.1">
    <property type="nucleotide sequence ID" value="NZ_JBCGCU010000002.1"/>
</dbReference>